<name>A0A836IHQ8_9TRYP</name>
<feature type="compositionally biased region" description="Polar residues" evidence="1">
    <location>
        <begin position="117"/>
        <end position="127"/>
    </location>
</feature>
<dbReference type="RefSeq" id="XP_067757440.1">
    <property type="nucleotide sequence ID" value="XM_067901077.1"/>
</dbReference>
<keyword evidence="3" id="KW-1185">Reference proteome</keyword>
<dbReference type="GeneID" id="94291154"/>
<accession>A0A836IHQ8</accession>
<evidence type="ECO:0000313" key="2">
    <source>
        <dbReference type="EMBL" id="KAG5505772.1"/>
    </source>
</evidence>
<evidence type="ECO:0000256" key="1">
    <source>
        <dbReference type="SAM" id="MobiDB-lite"/>
    </source>
</evidence>
<feature type="compositionally biased region" description="Low complexity" evidence="1">
    <location>
        <begin position="152"/>
        <end position="173"/>
    </location>
</feature>
<feature type="compositionally biased region" description="Low complexity" evidence="1">
    <location>
        <begin position="64"/>
        <end position="77"/>
    </location>
</feature>
<feature type="region of interest" description="Disordered" evidence="1">
    <location>
        <begin position="64"/>
        <end position="173"/>
    </location>
</feature>
<reference evidence="2 3" key="1">
    <citation type="submission" date="2021-02" db="EMBL/GenBank/DDBJ databases">
        <title>Porcisia hertigi Genome sequencing and assembly.</title>
        <authorList>
            <person name="Almutairi H."/>
            <person name="Gatherer D."/>
        </authorList>
    </citation>
    <scope>NUCLEOTIDE SEQUENCE [LARGE SCALE GENOMIC DNA]</scope>
    <source>
        <strain evidence="2 3">C119</strain>
    </source>
</reference>
<protein>
    <submittedName>
        <fullName evidence="2">Uncharacterized protein</fullName>
    </submittedName>
</protein>
<comment type="caution">
    <text evidence="2">The sequence shown here is derived from an EMBL/GenBank/DDBJ whole genome shotgun (WGS) entry which is preliminary data.</text>
</comment>
<dbReference type="KEGG" id="phet:94291154"/>
<evidence type="ECO:0000313" key="3">
    <source>
        <dbReference type="Proteomes" id="UP000674318"/>
    </source>
</evidence>
<dbReference type="EMBL" id="JAFJZO010000021">
    <property type="protein sequence ID" value="KAG5505772.1"/>
    <property type="molecule type" value="Genomic_DNA"/>
</dbReference>
<dbReference type="AlphaFoldDB" id="A0A836IHQ8"/>
<gene>
    <name evidence="2" type="ORF">JKF63_05108</name>
</gene>
<dbReference type="Proteomes" id="UP000674318">
    <property type="component" value="Chromosome 21"/>
</dbReference>
<feature type="region of interest" description="Disordered" evidence="1">
    <location>
        <begin position="1"/>
        <end position="24"/>
    </location>
</feature>
<sequence length="173" mass="17364">MASDAALSAMNTGSGGKAIVDAPPRLEFHRQSSARTYIRSNTVTSAPVYTADAGLPPAGAAATATAAGSSASPSADVKSSEAALKGSDRDAAGAAGRSPTGASAASVPHTIRRNAAQMLSTKPNLSRRTARSASGLPVGNNFVRTSANRRLPTVATVPTESSSSSTPLTKRTR</sequence>
<proteinExistence type="predicted"/>
<organism evidence="2 3">
    <name type="scientific">Porcisia hertigi</name>
    <dbReference type="NCBI Taxonomy" id="2761500"/>
    <lineage>
        <taxon>Eukaryota</taxon>
        <taxon>Discoba</taxon>
        <taxon>Euglenozoa</taxon>
        <taxon>Kinetoplastea</taxon>
        <taxon>Metakinetoplastina</taxon>
        <taxon>Trypanosomatida</taxon>
        <taxon>Trypanosomatidae</taxon>
        <taxon>Leishmaniinae</taxon>
        <taxon>Porcisia</taxon>
    </lineage>
</organism>